<protein>
    <submittedName>
        <fullName evidence="2">DUF1772 domain-containing protein</fullName>
    </submittedName>
</protein>
<feature type="transmembrane region" description="Helical" evidence="1">
    <location>
        <begin position="49"/>
        <end position="75"/>
    </location>
</feature>
<dbReference type="RefSeq" id="WP_402379696.1">
    <property type="nucleotide sequence ID" value="NZ_JBIUYY010000004.1"/>
</dbReference>
<organism evidence="2 3">
    <name type="scientific">Streptomyces toxytricini</name>
    <name type="common">Actinomyces toxytricini</name>
    <dbReference type="NCBI Taxonomy" id="67369"/>
    <lineage>
        <taxon>Bacteria</taxon>
        <taxon>Bacillati</taxon>
        <taxon>Actinomycetota</taxon>
        <taxon>Actinomycetes</taxon>
        <taxon>Kitasatosporales</taxon>
        <taxon>Streptomycetaceae</taxon>
        <taxon>Streptomyces</taxon>
    </lineage>
</organism>
<evidence type="ECO:0000313" key="2">
    <source>
        <dbReference type="EMBL" id="MFJ2821628.1"/>
    </source>
</evidence>
<feature type="transmembrane region" description="Helical" evidence="1">
    <location>
        <begin position="87"/>
        <end position="106"/>
    </location>
</feature>
<keyword evidence="1" id="KW-1133">Transmembrane helix</keyword>
<keyword evidence="3" id="KW-1185">Reference proteome</keyword>
<accession>A0ABW8EEG6</accession>
<gene>
    <name evidence="2" type="ORF">ACIO7M_10980</name>
</gene>
<evidence type="ECO:0000256" key="1">
    <source>
        <dbReference type="SAM" id="Phobius"/>
    </source>
</evidence>
<keyword evidence="1" id="KW-0472">Membrane</keyword>
<evidence type="ECO:0000313" key="3">
    <source>
        <dbReference type="Proteomes" id="UP001617351"/>
    </source>
</evidence>
<dbReference type="InterPro" id="IPR013901">
    <property type="entry name" value="Anthrone_oxy"/>
</dbReference>
<keyword evidence="1" id="KW-0812">Transmembrane</keyword>
<dbReference type="EMBL" id="JBIUYY010000004">
    <property type="protein sequence ID" value="MFJ2821628.1"/>
    <property type="molecule type" value="Genomic_DNA"/>
</dbReference>
<sequence>MELAALAALIAATITTGLMAGLFFAFDVSVMPALKRCDDRTLIEVMQRINTAIVNGWFLTGFLGALLFTGLALALHLAGGGAGRATAPLTAALIAYALALAVTGRINIPLNNALEQAGPADRLRDPAAVRRAFESRWVPANRRRTALCTIALTCLTWALTTR</sequence>
<comment type="caution">
    <text evidence="2">The sequence shown here is derived from an EMBL/GenBank/DDBJ whole genome shotgun (WGS) entry which is preliminary data.</text>
</comment>
<dbReference type="Pfam" id="PF08592">
    <property type="entry name" value="Anthrone_oxy"/>
    <property type="match status" value="1"/>
</dbReference>
<proteinExistence type="predicted"/>
<dbReference type="Proteomes" id="UP001617351">
    <property type="component" value="Unassembled WGS sequence"/>
</dbReference>
<reference evidence="2 3" key="1">
    <citation type="submission" date="2024-10" db="EMBL/GenBank/DDBJ databases">
        <title>The Natural Products Discovery Center: Release of the First 8490 Sequenced Strains for Exploring Actinobacteria Biosynthetic Diversity.</title>
        <authorList>
            <person name="Kalkreuter E."/>
            <person name="Kautsar S.A."/>
            <person name="Yang D."/>
            <person name="Bader C.D."/>
            <person name="Teijaro C.N."/>
            <person name="Fluegel L."/>
            <person name="Davis C.M."/>
            <person name="Simpson J.R."/>
            <person name="Lauterbach L."/>
            <person name="Steele A.D."/>
            <person name="Gui C."/>
            <person name="Meng S."/>
            <person name="Li G."/>
            <person name="Viehrig K."/>
            <person name="Ye F."/>
            <person name="Su P."/>
            <person name="Kiefer A.F."/>
            <person name="Nichols A."/>
            <person name="Cepeda A.J."/>
            <person name="Yan W."/>
            <person name="Fan B."/>
            <person name="Jiang Y."/>
            <person name="Adhikari A."/>
            <person name="Zheng C.-J."/>
            <person name="Schuster L."/>
            <person name="Cowan T.M."/>
            <person name="Smanski M.J."/>
            <person name="Chevrette M.G."/>
            <person name="De Carvalho L.P.S."/>
            <person name="Shen B."/>
        </authorList>
    </citation>
    <scope>NUCLEOTIDE SEQUENCE [LARGE SCALE GENOMIC DNA]</scope>
    <source>
        <strain evidence="2 3">NPDC087220</strain>
    </source>
</reference>
<name>A0ABW8EEG6_STRT5</name>